<name>A0A917VD66_9NOCA</name>
<protein>
    <submittedName>
        <fullName evidence="1">Uncharacterized protein</fullName>
    </submittedName>
</protein>
<evidence type="ECO:0000313" key="1">
    <source>
        <dbReference type="EMBL" id="GGK62995.1"/>
    </source>
</evidence>
<organism evidence="1 2">
    <name type="scientific">Nocardia camponoti</name>
    <dbReference type="NCBI Taxonomy" id="1616106"/>
    <lineage>
        <taxon>Bacteria</taxon>
        <taxon>Bacillati</taxon>
        <taxon>Actinomycetota</taxon>
        <taxon>Actinomycetes</taxon>
        <taxon>Mycobacteriales</taxon>
        <taxon>Nocardiaceae</taxon>
        <taxon>Nocardia</taxon>
    </lineage>
</organism>
<comment type="caution">
    <text evidence="1">The sequence shown here is derived from an EMBL/GenBank/DDBJ whole genome shotgun (WGS) entry which is preliminary data.</text>
</comment>
<accession>A0A917VD66</accession>
<dbReference type="EMBL" id="BMMW01000004">
    <property type="protein sequence ID" value="GGK62995.1"/>
    <property type="molecule type" value="Genomic_DNA"/>
</dbReference>
<dbReference type="AlphaFoldDB" id="A0A917VD66"/>
<reference evidence="1" key="2">
    <citation type="submission" date="2020-09" db="EMBL/GenBank/DDBJ databases">
        <authorList>
            <person name="Sun Q."/>
            <person name="Zhou Y."/>
        </authorList>
    </citation>
    <scope>NUCLEOTIDE SEQUENCE</scope>
    <source>
        <strain evidence="1">CGMCC 4.7278</strain>
    </source>
</reference>
<keyword evidence="2" id="KW-1185">Reference proteome</keyword>
<reference evidence="1" key="1">
    <citation type="journal article" date="2014" name="Int. J. Syst. Evol. Microbiol.">
        <title>Complete genome sequence of Corynebacterium casei LMG S-19264T (=DSM 44701T), isolated from a smear-ripened cheese.</title>
        <authorList>
            <consortium name="US DOE Joint Genome Institute (JGI-PGF)"/>
            <person name="Walter F."/>
            <person name="Albersmeier A."/>
            <person name="Kalinowski J."/>
            <person name="Ruckert C."/>
        </authorList>
    </citation>
    <scope>NUCLEOTIDE SEQUENCE</scope>
    <source>
        <strain evidence="1">CGMCC 4.7278</strain>
    </source>
</reference>
<dbReference type="Proteomes" id="UP000612956">
    <property type="component" value="Unassembled WGS sequence"/>
</dbReference>
<sequence length="420" mass="47452">MRFEYIPKPQAWQDDIFSLYVKRGSSEVSLTVRVNNSFKIENLLPDLESDIEVLAHFYGVAWPVQGRAEIVIEDLRHPPSRGGYYHSSPTEFKRTPGSRIVRLGHGSISAIDEKSGLRIEISDASELINVLHSSRPRSIEDFVREHPSPSQTLKISGICVRDIGEFERFVSEVALSFSFDLEARNGIGFKIGRPPKFGASVQEAVRKFREDSVDEPLSMTMNCYDPDAASYYHHARRSESVPIAAFLGYYQVLEYFFRRFAMRSSIDVLRRTLKNPAFDVWSDDQLVKMLTALSDELPDRTAERNQLKAVLTHAVDADALKEFLDSVPGLTEHLRRKDRLPGVAIIASRAVGQELLDQIADRVHQIRCQIVHSRGESRQGETLRLLPDSPAAALVGEDVRIIRYLAMSVICASADRLNLR</sequence>
<evidence type="ECO:0000313" key="2">
    <source>
        <dbReference type="Proteomes" id="UP000612956"/>
    </source>
</evidence>
<proteinExistence type="predicted"/>
<gene>
    <name evidence="1" type="ORF">GCM10011591_39040</name>
</gene>